<evidence type="ECO:0000256" key="3">
    <source>
        <dbReference type="ARBA" id="ARBA00022722"/>
    </source>
</evidence>
<dbReference type="GO" id="GO:0004519">
    <property type="term" value="F:endonuclease activity"/>
    <property type="evidence" value="ECO:0007669"/>
    <property type="project" value="UniProtKB-KW"/>
</dbReference>
<dbReference type="EMBL" id="SDOV01000008">
    <property type="protein sequence ID" value="KAH7638113.1"/>
    <property type="molecule type" value="Genomic_DNA"/>
</dbReference>
<dbReference type="GO" id="GO:0016779">
    <property type="term" value="F:nucleotidyltransferase activity"/>
    <property type="evidence" value="ECO:0007669"/>
    <property type="project" value="UniProtKB-KW"/>
</dbReference>
<gene>
    <name evidence="6" type="ORF">HUG17_9218</name>
</gene>
<keyword evidence="3" id="KW-0540">Nuclease</keyword>
<comment type="caution">
    <text evidence="6">The sequence shown here is derived from an EMBL/GenBank/DDBJ whole genome shotgun (WGS) entry which is preliminary data.</text>
</comment>
<proteinExistence type="predicted"/>
<dbReference type="PANTHER" id="PTHR37984">
    <property type="entry name" value="PROTEIN CBG26694"/>
    <property type="match status" value="1"/>
</dbReference>
<dbReference type="PANTHER" id="PTHR37984:SF5">
    <property type="entry name" value="PROTEIN NYNRIN-LIKE"/>
    <property type="match status" value="1"/>
</dbReference>
<evidence type="ECO:0000313" key="6">
    <source>
        <dbReference type="EMBL" id="KAH7638113.1"/>
    </source>
</evidence>
<dbReference type="SUPFAM" id="SSF56672">
    <property type="entry name" value="DNA/RNA polymerases"/>
    <property type="match status" value="1"/>
</dbReference>
<protein>
    <submittedName>
        <fullName evidence="6">Uncharacterized protein</fullName>
    </submittedName>
</protein>
<reference evidence="6" key="1">
    <citation type="submission" date="2020-06" db="EMBL/GenBank/DDBJ databases">
        <authorList>
            <person name="Ji K."/>
            <person name="Li J."/>
        </authorList>
    </citation>
    <scope>NUCLEOTIDE SEQUENCE</scope>
    <source>
        <strain evidence="6">JKM2019</strain>
        <tissue evidence="6">Whole body</tissue>
    </source>
</reference>
<reference evidence="6" key="2">
    <citation type="journal article" date="2021" name="World Allergy Organ. J.">
        <title>Chromosome-level assembly of Dermatophagoides farinae genome and transcriptome reveals two novel allergens Der f 37 and Der f 39.</title>
        <authorList>
            <person name="Chen J."/>
            <person name="Cai Z."/>
            <person name="Fan D."/>
            <person name="Hu J."/>
            <person name="Hou Y."/>
            <person name="He Y."/>
            <person name="Zhang Z."/>
            <person name="Zhao Z."/>
            <person name="Gao P."/>
            <person name="Hu W."/>
            <person name="Sun J."/>
            <person name="Li J."/>
            <person name="Ji K."/>
        </authorList>
    </citation>
    <scope>NUCLEOTIDE SEQUENCE</scope>
    <source>
        <strain evidence="6">JKM2019</strain>
    </source>
</reference>
<dbReference type="InterPro" id="IPR021109">
    <property type="entry name" value="Peptidase_aspartic_dom_sf"/>
</dbReference>
<keyword evidence="1" id="KW-0808">Transferase</keyword>
<sequence length="494" mass="56851">MAENIQTNTTNQSNDPDKWVVRPSRMEKDDKIESYLNEFSRIAKANNWTDCRSADIFQAMLRADSEALQLFEDLTESDQKSFSKIKRAFEEKFKHNMVANIMKLMFIQRDRNESLSKLLQRTTTCVERVYPNFAKLNKTQLVRNHFMAALDLKLREKIIALSELPRTANDVLAKAEAFENASKCHYNRNENSFQKPSSSSNNNNNKNNNKKSNKFCEYCKKTNHNTDACYSKKKKEKKDKSKKDEVSNIKSDQMVMKIMIDFKNKKHLAIIDSGSSISFFPKNLIDSSKLVNSEKNVSAVSFTNDPISIIGVYKETIKIENFKKFKISTDFGLFKISNGRTEGQTKILRSTDINSHDYQQFNNLIISTDSDKNEDIEQCVIKMISSTTSSSSVNSSHSDKNVEKLLKKYNDLFNKLGETSVIKHKIILRDNVHPIQTRQYRIPEAIEKDVDIAVKKLIDENIIEESESEWKNPIVPIRKPDAKSSSVQNIDEKA</sequence>
<feature type="compositionally biased region" description="Low complexity" evidence="5">
    <location>
        <begin position="197"/>
        <end position="207"/>
    </location>
</feature>
<keyword evidence="4" id="KW-0255">Endonuclease</keyword>
<dbReference type="Proteomes" id="UP000828236">
    <property type="component" value="Unassembled WGS sequence"/>
</dbReference>
<evidence type="ECO:0000256" key="2">
    <source>
        <dbReference type="ARBA" id="ARBA00022695"/>
    </source>
</evidence>
<dbReference type="AlphaFoldDB" id="A0A9D4NTN6"/>
<evidence type="ECO:0000256" key="4">
    <source>
        <dbReference type="ARBA" id="ARBA00022759"/>
    </source>
</evidence>
<keyword evidence="2" id="KW-0548">Nucleotidyltransferase</keyword>
<organism evidence="6">
    <name type="scientific">Dermatophagoides farinae</name>
    <name type="common">American house dust mite</name>
    <dbReference type="NCBI Taxonomy" id="6954"/>
    <lineage>
        <taxon>Eukaryota</taxon>
        <taxon>Metazoa</taxon>
        <taxon>Ecdysozoa</taxon>
        <taxon>Arthropoda</taxon>
        <taxon>Chelicerata</taxon>
        <taxon>Arachnida</taxon>
        <taxon>Acari</taxon>
        <taxon>Acariformes</taxon>
        <taxon>Sarcoptiformes</taxon>
        <taxon>Astigmata</taxon>
        <taxon>Psoroptidia</taxon>
        <taxon>Analgoidea</taxon>
        <taxon>Pyroglyphidae</taxon>
        <taxon>Dermatophagoidinae</taxon>
        <taxon>Dermatophagoides</taxon>
    </lineage>
</organism>
<evidence type="ECO:0000256" key="5">
    <source>
        <dbReference type="SAM" id="MobiDB-lite"/>
    </source>
</evidence>
<keyword evidence="4" id="KW-0378">Hydrolase</keyword>
<dbReference type="Gene3D" id="3.10.10.10">
    <property type="entry name" value="HIV Type 1 Reverse Transcriptase, subunit A, domain 1"/>
    <property type="match status" value="1"/>
</dbReference>
<dbReference type="InterPro" id="IPR050951">
    <property type="entry name" value="Retrovirus_Pol_polyprotein"/>
</dbReference>
<feature type="region of interest" description="Disordered" evidence="5">
    <location>
        <begin position="188"/>
        <end position="209"/>
    </location>
</feature>
<dbReference type="InterPro" id="IPR043502">
    <property type="entry name" value="DNA/RNA_pol_sf"/>
</dbReference>
<accession>A0A9D4NTN6</accession>
<dbReference type="Gene3D" id="2.40.70.10">
    <property type="entry name" value="Acid Proteases"/>
    <property type="match status" value="1"/>
</dbReference>
<dbReference type="GO" id="GO:0071897">
    <property type="term" value="P:DNA biosynthetic process"/>
    <property type="evidence" value="ECO:0007669"/>
    <property type="project" value="UniProtKB-ARBA"/>
</dbReference>
<name>A0A9D4NTN6_DERFA</name>
<evidence type="ECO:0000256" key="1">
    <source>
        <dbReference type="ARBA" id="ARBA00022679"/>
    </source>
</evidence>